<dbReference type="AlphaFoldDB" id="K1S651"/>
<accession>K1S651</accession>
<protein>
    <submittedName>
        <fullName evidence="1">Lipoprotein</fullName>
    </submittedName>
</protein>
<comment type="caution">
    <text evidence="1">The sequence shown here is derived from an EMBL/GenBank/DDBJ whole genome shotgun (WGS) entry which is preliminary data.</text>
</comment>
<reference evidence="1" key="1">
    <citation type="journal article" date="2013" name="Environ. Microbiol.">
        <title>Microbiota from the distal guts of lean and obese adolescents exhibit partial functional redundancy besides clear differences in community structure.</title>
        <authorList>
            <person name="Ferrer M."/>
            <person name="Ruiz A."/>
            <person name="Lanza F."/>
            <person name="Haange S.B."/>
            <person name="Oberbach A."/>
            <person name="Till H."/>
            <person name="Bargiela R."/>
            <person name="Campoy C."/>
            <person name="Segura M.T."/>
            <person name="Richter M."/>
            <person name="von Bergen M."/>
            <person name="Seifert J."/>
            <person name="Suarez A."/>
        </authorList>
    </citation>
    <scope>NUCLEOTIDE SEQUENCE</scope>
</reference>
<gene>
    <name evidence="1" type="ORF">LEA_14983</name>
</gene>
<name>K1S651_9ZZZZ</name>
<dbReference type="Pfam" id="PF14903">
    <property type="entry name" value="WG_beta_rep"/>
    <property type="match status" value="1"/>
</dbReference>
<feature type="non-terminal residue" evidence="1">
    <location>
        <position position="1"/>
    </location>
</feature>
<keyword evidence="1" id="KW-0449">Lipoprotein</keyword>
<dbReference type="EMBL" id="AJWY01010221">
    <property type="protein sequence ID" value="EKC56142.1"/>
    <property type="molecule type" value="Genomic_DNA"/>
</dbReference>
<organism evidence="1">
    <name type="scientific">human gut metagenome</name>
    <dbReference type="NCBI Taxonomy" id="408170"/>
    <lineage>
        <taxon>unclassified sequences</taxon>
        <taxon>metagenomes</taxon>
        <taxon>organismal metagenomes</taxon>
    </lineage>
</organism>
<evidence type="ECO:0000313" key="1">
    <source>
        <dbReference type="EMBL" id="EKC56142.1"/>
    </source>
</evidence>
<dbReference type="InterPro" id="IPR032774">
    <property type="entry name" value="WG_beta_rep"/>
</dbReference>
<sequence length="212" mass="24044">SNRPNKISVIENKYSNISYAFGDYFIVSNGRKSGVLDVSGNTVIPLEKDTIQNIKGTNIVQIIDSNTKTSEIYNKKMEKVLELTDIRVYIKDNYLKVTSANGIAYLDYDGNKKDAKDIFTNNEIFAKEQNGKWGYVDKNGNTVVDFKYDMAIDLNEYGFGAVKQNGRWGVVDSKGNEVKAPTYELNEYAPNFIGEYYEVSSLYEVAYFTNEI</sequence>
<proteinExistence type="predicted"/>